<evidence type="ECO:0000313" key="5">
    <source>
        <dbReference type="Proteomes" id="UP000430692"/>
    </source>
</evidence>
<sequence>MTVTTGAESTTAATTKTNAHTLTLRWVAAATAGFMYAEEMREVVSLALAAGENFVFSGPGGHGKSEFLNSVFATIKDIDPFVKSLGQGTTPEELFGGIDFKKFDAERVMDFATERSFMVHEVAVFEEMFDAPERVLMFLKDVLTAKELRNGDQRVKLVNKVLAAATNMSPTEIASANRSVAALIERFPLQWEVKWPSYTEADFVQLFSMEEPDDKPSITWAEIAEMQEKTETVKVGSMVKQILGHVCAELRTEKVTISPRTAKKTLQLVKAAAVINGRNVAVPEDIRVMKYLPGCQEFFEAICKMIEEKKAELMVAEIISGLQIEVGMVEVMIDAATTIAELEGCQKDLQNIEIRLDSNKPSSDADLELIATYRDLNAKVADLNYEIEEKIAPLRQVEELKKAQVRIPQIERRRNDLQNRVKKARSRDDAEKVKQEVVELLDELRNYTQSSNGWLSTRAKGALQGMSSLESFADNRIRQFKNSNNGWNR</sequence>
<feature type="domain" description="MoxR" evidence="3">
    <location>
        <begin position="28"/>
        <end position="194"/>
    </location>
</feature>
<dbReference type="PANTHER" id="PTHR32204">
    <property type="entry name" value="ATPASE RAVA"/>
    <property type="match status" value="1"/>
</dbReference>
<dbReference type="Gene3D" id="3.40.50.300">
    <property type="entry name" value="P-loop containing nucleotide triphosphate hydrolases"/>
    <property type="match status" value="1"/>
</dbReference>
<dbReference type="Pfam" id="PF20030">
    <property type="entry name" value="bpMoxR"/>
    <property type="match status" value="1"/>
</dbReference>
<feature type="domain" description="ATPase RavA-like AAA lid" evidence="2">
    <location>
        <begin position="241"/>
        <end position="291"/>
    </location>
</feature>
<evidence type="ECO:0000256" key="1">
    <source>
        <dbReference type="SAM" id="Coils"/>
    </source>
</evidence>
<dbReference type="AlphaFoldDB" id="A0A6I4VSP7"/>
<proteinExistence type="predicted"/>
<dbReference type="RefSeq" id="WP_160800144.1">
    <property type="nucleotide sequence ID" value="NZ_WUUL01000002.1"/>
</dbReference>
<name>A0A6I4VSP7_9BACL</name>
<feature type="coiled-coil region" evidence="1">
    <location>
        <begin position="400"/>
        <end position="450"/>
    </location>
</feature>
<dbReference type="Proteomes" id="UP000430692">
    <property type="component" value="Unassembled WGS sequence"/>
</dbReference>
<accession>A0A6I4VSP7</accession>
<dbReference type="Pfam" id="PF17868">
    <property type="entry name" value="AAA_lid_8"/>
    <property type="match status" value="1"/>
</dbReference>
<evidence type="ECO:0000259" key="3">
    <source>
        <dbReference type="Pfam" id="PF20030"/>
    </source>
</evidence>
<dbReference type="Gene3D" id="1.10.8.80">
    <property type="entry name" value="Magnesium chelatase subunit I, C-Terminal domain"/>
    <property type="match status" value="1"/>
</dbReference>
<keyword evidence="5" id="KW-1185">Reference proteome</keyword>
<keyword evidence="1" id="KW-0175">Coiled coil</keyword>
<dbReference type="InterPro" id="IPR041538">
    <property type="entry name" value="RavA-like_AAA_lid"/>
</dbReference>
<comment type="caution">
    <text evidence="4">The sequence shown here is derived from an EMBL/GenBank/DDBJ whole genome shotgun (WGS) entry which is preliminary data.</text>
</comment>
<dbReference type="SUPFAM" id="SSF52540">
    <property type="entry name" value="P-loop containing nucleoside triphosphate hydrolases"/>
    <property type="match status" value="1"/>
</dbReference>
<organism evidence="4 5">
    <name type="scientific">Shimazuella alba</name>
    <dbReference type="NCBI Taxonomy" id="2690964"/>
    <lineage>
        <taxon>Bacteria</taxon>
        <taxon>Bacillati</taxon>
        <taxon>Bacillota</taxon>
        <taxon>Bacilli</taxon>
        <taxon>Bacillales</taxon>
        <taxon>Thermoactinomycetaceae</taxon>
        <taxon>Shimazuella</taxon>
    </lineage>
</organism>
<evidence type="ECO:0000313" key="4">
    <source>
        <dbReference type="EMBL" id="MXQ52840.1"/>
    </source>
</evidence>
<reference evidence="4 5" key="1">
    <citation type="submission" date="2019-12" db="EMBL/GenBank/DDBJ databases">
        <title>Whole-genome analyses of novel actinobacteria.</title>
        <authorList>
            <person name="Sahin N."/>
            <person name="Saygin H."/>
        </authorList>
    </citation>
    <scope>NUCLEOTIDE SEQUENCE [LARGE SCALE GENOMIC DNA]</scope>
    <source>
        <strain evidence="4 5">KC615</strain>
    </source>
</reference>
<evidence type="ECO:0000259" key="2">
    <source>
        <dbReference type="Pfam" id="PF17868"/>
    </source>
</evidence>
<dbReference type="InterPro" id="IPR027417">
    <property type="entry name" value="P-loop_NTPase"/>
</dbReference>
<dbReference type="InterPro" id="IPR050513">
    <property type="entry name" value="RavA_ATPases"/>
</dbReference>
<protein>
    <submittedName>
        <fullName evidence="4">AAA domain-containing protein</fullName>
    </submittedName>
</protein>
<gene>
    <name evidence="4" type="ORF">GSM42_03655</name>
</gene>
<dbReference type="EMBL" id="WUUL01000002">
    <property type="protein sequence ID" value="MXQ52840.1"/>
    <property type="molecule type" value="Genomic_DNA"/>
</dbReference>
<dbReference type="PANTHER" id="PTHR32204:SF0">
    <property type="entry name" value="ATPASE RAVA"/>
    <property type="match status" value="1"/>
</dbReference>
<dbReference type="InterPro" id="IPR045427">
    <property type="entry name" value="MoxR"/>
</dbReference>